<feature type="domain" description="O-GlcNAc transferase C-terminal" evidence="9">
    <location>
        <begin position="232"/>
        <end position="382"/>
    </location>
</feature>
<dbReference type="InterPro" id="IPR019734">
    <property type="entry name" value="TPR_rpt"/>
</dbReference>
<proteinExistence type="inferred from homology"/>
<dbReference type="SUPFAM" id="SSF48452">
    <property type="entry name" value="TPR-like"/>
    <property type="match status" value="1"/>
</dbReference>
<keyword evidence="11" id="KW-1185">Reference proteome</keyword>
<evidence type="ECO:0000256" key="5">
    <source>
        <dbReference type="ARBA" id="ARBA00022679"/>
    </source>
</evidence>
<reference evidence="11" key="1">
    <citation type="submission" date="2016-10" db="EMBL/GenBank/DDBJ databases">
        <authorList>
            <person name="Varghese N."/>
            <person name="Submissions S."/>
        </authorList>
    </citation>
    <scope>NUCLEOTIDE SEQUENCE [LARGE SCALE GENOMIC DNA]</scope>
    <source>
        <strain evidence="11">LMG 26416</strain>
    </source>
</reference>
<dbReference type="SMART" id="SM00028">
    <property type="entry name" value="TPR"/>
    <property type="match status" value="4"/>
</dbReference>
<evidence type="ECO:0000256" key="8">
    <source>
        <dbReference type="PROSITE-ProRule" id="PRU00339"/>
    </source>
</evidence>
<evidence type="ECO:0000256" key="3">
    <source>
        <dbReference type="ARBA" id="ARBA00011970"/>
    </source>
</evidence>
<dbReference type="Pfam" id="PF13432">
    <property type="entry name" value="TPR_16"/>
    <property type="match status" value="1"/>
</dbReference>
<dbReference type="STRING" id="416943.SAMN05445871_0330"/>
<dbReference type="InterPro" id="IPR011990">
    <property type="entry name" value="TPR-like_helical_dom_sf"/>
</dbReference>
<dbReference type="Gene3D" id="3.40.50.2000">
    <property type="entry name" value="Glycogen Phosphorylase B"/>
    <property type="match status" value="1"/>
</dbReference>
<keyword evidence="4" id="KW-0328">Glycosyltransferase</keyword>
<dbReference type="SUPFAM" id="SSF53756">
    <property type="entry name" value="UDP-Glycosyltransferase/glycogen phosphorylase"/>
    <property type="match status" value="1"/>
</dbReference>
<accession>A0A1H7SPD4</accession>
<evidence type="ECO:0000259" key="9">
    <source>
        <dbReference type="Pfam" id="PF13844"/>
    </source>
</evidence>
<evidence type="ECO:0000256" key="6">
    <source>
        <dbReference type="ARBA" id="ARBA00022737"/>
    </source>
</evidence>
<feature type="repeat" description="TPR" evidence="8">
    <location>
        <begin position="115"/>
        <end position="148"/>
    </location>
</feature>
<dbReference type="Gene3D" id="1.25.40.10">
    <property type="entry name" value="Tetratricopeptide repeat domain"/>
    <property type="match status" value="1"/>
</dbReference>
<dbReference type="Pfam" id="PF13844">
    <property type="entry name" value="Glyco_transf_41"/>
    <property type="match status" value="2"/>
</dbReference>
<comment type="pathway">
    <text evidence="1">Protein modification; protein glycosylation.</text>
</comment>
<dbReference type="InterPro" id="IPR029489">
    <property type="entry name" value="OGT/SEC/SPY_C"/>
</dbReference>
<dbReference type="PANTHER" id="PTHR44835">
    <property type="entry name" value="UDP-N-ACETYLGLUCOSAMINE--PEPTIDE N-ACETYLGLUCOSAMINYLTRANSFERASE SPINDLY-RELATED"/>
    <property type="match status" value="1"/>
</dbReference>
<dbReference type="PROSITE" id="PS50293">
    <property type="entry name" value="TPR_REGION"/>
    <property type="match status" value="1"/>
</dbReference>
<dbReference type="AlphaFoldDB" id="A0A1H7SPD4"/>
<organism evidence="10 11">
    <name type="scientific">Paraburkholderia caballeronis</name>
    <dbReference type="NCBI Taxonomy" id="416943"/>
    <lineage>
        <taxon>Bacteria</taxon>
        <taxon>Pseudomonadati</taxon>
        <taxon>Pseudomonadota</taxon>
        <taxon>Betaproteobacteria</taxon>
        <taxon>Burkholderiales</taxon>
        <taxon>Burkholderiaceae</taxon>
        <taxon>Paraburkholderia</taxon>
    </lineage>
</organism>
<dbReference type="Pfam" id="PF13181">
    <property type="entry name" value="TPR_8"/>
    <property type="match status" value="1"/>
</dbReference>
<dbReference type="Gene3D" id="3.40.50.11380">
    <property type="match status" value="1"/>
</dbReference>
<evidence type="ECO:0000256" key="1">
    <source>
        <dbReference type="ARBA" id="ARBA00004922"/>
    </source>
</evidence>
<evidence type="ECO:0000256" key="4">
    <source>
        <dbReference type="ARBA" id="ARBA00022676"/>
    </source>
</evidence>
<evidence type="ECO:0000313" key="10">
    <source>
        <dbReference type="EMBL" id="SEL74328.1"/>
    </source>
</evidence>
<sequence length="605" mass="67119">MSELKSTEPSLETADTLLARADTLCRAERFDEAEELCRTVLDAEPGNAAAIHLHGIVAYRRGDYDLAVERLMDAITRAPRPDYYFTLGNVMATNNRPAAAAECFSLATQLQPDYADAYNNLGTAQRALKQYHDAVQSFCKVLELQPQNGRAYNNLANALLELNELPAALEAWAIAHQLAPDYPEPLSNRLFALHYENQMSPEQYLADARYFGDLVGRAAQPFRSWLVTTTPRTDRPLRVGIVSGDLRRHPVGYFLASVVGALDKQRIELFGYPTRMNEDELTESIKPHFSQWQSIATMSDIAAAQQVRGDQIDILIDASGHTTSNRLSLFAWKPAPIQVSWPGYFASTGLATMDYVLGDPHVLPEGEEAHFVEKPWRLPDSYLCFTPPQEAPEVGPLPMTKNGFITFGYFGRLTKVTDSVIAAWAEILRRVPGAQLFIKSAQLDFEDVRDMTVARFAAQGIGADRLLLEGFSGRDLYLDAYNRVDVTLSPFPYPSGTTAAESLWMGVPVLCRKGDRFSSHIAESILHTAGLGDAWIANDQQDYIGKAVALASDASRLAVLRASLRAQTLASPLCDAPRFARNLESALHAMWDDYIAKRRLTKREA</sequence>
<dbReference type="GO" id="GO:0097363">
    <property type="term" value="F:protein O-acetylglucosaminyltransferase activity"/>
    <property type="evidence" value="ECO:0007669"/>
    <property type="project" value="UniProtKB-EC"/>
</dbReference>
<feature type="repeat" description="TPR" evidence="8">
    <location>
        <begin position="81"/>
        <end position="114"/>
    </location>
</feature>
<keyword evidence="5 10" id="KW-0808">Transferase</keyword>
<evidence type="ECO:0000256" key="7">
    <source>
        <dbReference type="ARBA" id="ARBA00022803"/>
    </source>
</evidence>
<dbReference type="OrthoDB" id="101857at2"/>
<feature type="domain" description="O-GlcNAc transferase C-terminal" evidence="9">
    <location>
        <begin position="404"/>
        <end position="583"/>
    </location>
</feature>
<dbReference type="RefSeq" id="WP_090541651.1">
    <property type="nucleotide sequence ID" value="NZ_FNSR01000001.1"/>
</dbReference>
<dbReference type="EC" id="2.4.1.255" evidence="3"/>
<protein>
    <recommendedName>
        <fullName evidence="3">protein O-GlcNAc transferase</fullName>
        <ecNumber evidence="3">2.4.1.255</ecNumber>
    </recommendedName>
</protein>
<dbReference type="EMBL" id="FOAJ01000012">
    <property type="protein sequence ID" value="SEL74328.1"/>
    <property type="molecule type" value="Genomic_DNA"/>
</dbReference>
<name>A0A1H7SPD4_9BURK</name>
<gene>
    <name evidence="10" type="ORF">SAMN05192542_112151</name>
</gene>
<evidence type="ECO:0000256" key="2">
    <source>
        <dbReference type="ARBA" id="ARBA00005386"/>
    </source>
</evidence>
<dbReference type="PROSITE" id="PS50005">
    <property type="entry name" value="TPR"/>
    <property type="match status" value="2"/>
</dbReference>
<keyword evidence="6" id="KW-0677">Repeat</keyword>
<dbReference type="Proteomes" id="UP000199120">
    <property type="component" value="Unassembled WGS sequence"/>
</dbReference>
<evidence type="ECO:0000313" key="11">
    <source>
        <dbReference type="Proteomes" id="UP000199120"/>
    </source>
</evidence>
<comment type="similarity">
    <text evidence="2">Belongs to the glycosyltransferase 41 family. O-GlcNAc transferase subfamily.</text>
</comment>
<dbReference type="PANTHER" id="PTHR44835:SF1">
    <property type="entry name" value="PROTEIN O-GLCNAC TRANSFERASE"/>
    <property type="match status" value="1"/>
</dbReference>
<dbReference type="InterPro" id="IPR051939">
    <property type="entry name" value="Glycosyltr_41/O-GlcNAc_trsf"/>
</dbReference>
<keyword evidence="7 8" id="KW-0802">TPR repeat</keyword>